<name>A0A8T0T6Z4_PANVG</name>
<organism evidence="4 5">
    <name type="scientific">Panicum virgatum</name>
    <name type="common">Blackwell switchgrass</name>
    <dbReference type="NCBI Taxonomy" id="38727"/>
    <lineage>
        <taxon>Eukaryota</taxon>
        <taxon>Viridiplantae</taxon>
        <taxon>Streptophyta</taxon>
        <taxon>Embryophyta</taxon>
        <taxon>Tracheophyta</taxon>
        <taxon>Spermatophyta</taxon>
        <taxon>Magnoliopsida</taxon>
        <taxon>Liliopsida</taxon>
        <taxon>Poales</taxon>
        <taxon>Poaceae</taxon>
        <taxon>PACMAD clade</taxon>
        <taxon>Panicoideae</taxon>
        <taxon>Panicodae</taxon>
        <taxon>Paniceae</taxon>
        <taxon>Panicinae</taxon>
        <taxon>Panicum</taxon>
        <taxon>Panicum sect. Hiantes</taxon>
    </lineage>
</organism>
<gene>
    <name evidence="4" type="ORF">PVAP13_4NG230454</name>
</gene>
<keyword evidence="5" id="KW-1185">Reference proteome</keyword>
<sequence>MVVVTRAKRRILDDESRRLQEMPPGGSEGSGPDLVSGLPDALLGEIITRLPTAFAVHTLILSSRCSLWRTAPLNLEAKLDAEEEAGKDLVPVLDALLRDHQGPLRRFSLRWLRPFDRFRIVDSMLQSHQLGELQEFEMFASHYDNSDRWSLIPNSVPHFSPTLRTASTLGFLHLKQVTLQRVRISETCFHDVLSRSPVLKGLALLMNAGYWHLQIRSPTLPSLCVLSDSGFHKHECLDELVIADAPLLERLHLGSYISSPFTVRIIQSPKLKTLGGLDIWIPRFEFETLVLEKMVPISLSNAIRGVKILDLTHPNLNDVIGMLKCFPCVEKLHMRCPHGNSESVECCVPFECLDLHLKTLKVAYYQEALHARFVKFFVLNARVLESINLVLQLKNKASQNVRVDFHSDTGMHYFMHKKHIHDLDMDDPYDMSSCRCHDDDVSF</sequence>
<dbReference type="AlphaFoldDB" id="A0A8T0T6Z4"/>
<dbReference type="InterPro" id="IPR055411">
    <property type="entry name" value="LRR_FXL15/At3g58940/PEG3-like"/>
</dbReference>
<comment type="caution">
    <text evidence="4">The sequence shown here is derived from an EMBL/GenBank/DDBJ whole genome shotgun (WGS) entry which is preliminary data.</text>
</comment>
<dbReference type="Proteomes" id="UP000823388">
    <property type="component" value="Chromosome 4N"/>
</dbReference>
<dbReference type="EMBL" id="CM029044">
    <property type="protein sequence ID" value="KAG2606800.1"/>
    <property type="molecule type" value="Genomic_DNA"/>
</dbReference>
<evidence type="ECO:0000259" key="2">
    <source>
        <dbReference type="Pfam" id="PF08387"/>
    </source>
</evidence>
<proteinExistence type="predicted"/>
<dbReference type="InterPro" id="IPR055302">
    <property type="entry name" value="F-box_dom-containing"/>
</dbReference>
<evidence type="ECO:0000256" key="1">
    <source>
        <dbReference type="SAM" id="MobiDB-lite"/>
    </source>
</evidence>
<evidence type="ECO:0000313" key="4">
    <source>
        <dbReference type="EMBL" id="KAG2606800.1"/>
    </source>
</evidence>
<dbReference type="Pfam" id="PF24758">
    <property type="entry name" value="LRR_At5g56370"/>
    <property type="match status" value="1"/>
</dbReference>
<evidence type="ECO:0000313" key="5">
    <source>
        <dbReference type="Proteomes" id="UP000823388"/>
    </source>
</evidence>
<dbReference type="InterPro" id="IPR006566">
    <property type="entry name" value="FBD"/>
</dbReference>
<protein>
    <recommendedName>
        <fullName evidence="6">FBD domain-containing protein</fullName>
    </recommendedName>
</protein>
<evidence type="ECO:0008006" key="6">
    <source>
        <dbReference type="Google" id="ProtNLM"/>
    </source>
</evidence>
<evidence type="ECO:0000259" key="3">
    <source>
        <dbReference type="Pfam" id="PF24758"/>
    </source>
</evidence>
<dbReference type="PANTHER" id="PTHR32141:SF34">
    <property type="entry name" value="OS12G0558366 PROTEIN"/>
    <property type="match status" value="1"/>
</dbReference>
<accession>A0A8T0T6Z4</accession>
<dbReference type="PANTHER" id="PTHR32141">
    <property type="match status" value="1"/>
</dbReference>
<reference evidence="4" key="1">
    <citation type="submission" date="2020-05" db="EMBL/GenBank/DDBJ databases">
        <title>WGS assembly of Panicum virgatum.</title>
        <authorList>
            <person name="Lovell J.T."/>
            <person name="Jenkins J."/>
            <person name="Shu S."/>
            <person name="Juenger T.E."/>
            <person name="Schmutz J."/>
        </authorList>
    </citation>
    <scope>NUCLEOTIDE SEQUENCE</scope>
    <source>
        <strain evidence="4">AP13</strain>
    </source>
</reference>
<feature type="domain" description="FBD" evidence="2">
    <location>
        <begin position="349"/>
        <end position="387"/>
    </location>
</feature>
<feature type="region of interest" description="Disordered" evidence="1">
    <location>
        <begin position="14"/>
        <end position="34"/>
    </location>
</feature>
<dbReference type="Pfam" id="PF08387">
    <property type="entry name" value="FBD"/>
    <property type="match status" value="1"/>
</dbReference>
<feature type="domain" description="F-box/LRR-repeat protein 15/At3g58940/PEG3-like LRR" evidence="3">
    <location>
        <begin position="158"/>
        <end position="333"/>
    </location>
</feature>